<comment type="caution">
    <text evidence="2">The sequence shown here is derived from an EMBL/GenBank/DDBJ whole genome shotgun (WGS) entry which is preliminary data.</text>
</comment>
<sequence>MFDYFLDGIKNCINFSGLANRPQFWYFQLASVIIGIVVGIFEFSIGTEVVSDVLSLLLLLPGLSLGVRRLRDADFSPWLLLIVFIPLFGIITLIVLWCMPSKLSRPAQI</sequence>
<reference evidence="2" key="1">
    <citation type="journal article" date="2018" name="Genome Biol.">
        <title>SKESA: strategic k-mer extension for scrupulous assemblies.</title>
        <authorList>
            <person name="Souvorov A."/>
            <person name="Agarwala R."/>
            <person name="Lipman D.J."/>
        </authorList>
    </citation>
    <scope>NUCLEOTIDE SEQUENCE</scope>
    <source>
        <strain evidence="2">Morganella morganii ARLG-3209</strain>
    </source>
</reference>
<accession>A0AAN5MHE6</accession>
<keyword evidence="1" id="KW-0812">Transmembrane</keyword>
<reference evidence="2" key="2">
    <citation type="submission" date="2020-10" db="EMBL/GenBank/DDBJ databases">
        <authorList>
            <consortium name="NCBI Pathogen Detection Project"/>
        </authorList>
    </citation>
    <scope>NUCLEOTIDE SEQUENCE</scope>
    <source>
        <strain evidence="2">Morganella morganii ARLG-3209</strain>
    </source>
</reference>
<gene>
    <name evidence="2" type="ORF">I8608_003161</name>
</gene>
<feature type="transmembrane region" description="Helical" evidence="1">
    <location>
        <begin position="24"/>
        <end position="41"/>
    </location>
</feature>
<dbReference type="RefSeq" id="WP_262861772.1">
    <property type="nucleotide sequence ID" value="NZ_JAHTWE010000099.1"/>
</dbReference>
<evidence type="ECO:0000256" key="1">
    <source>
        <dbReference type="SAM" id="Phobius"/>
    </source>
</evidence>
<keyword evidence="1" id="KW-0472">Membrane</keyword>
<dbReference type="PANTHER" id="PTHR34980:SF2">
    <property type="entry name" value="INNER MEMBRANE PROTEIN YHAH-RELATED"/>
    <property type="match status" value="1"/>
</dbReference>
<dbReference type="AlphaFoldDB" id="A0AAN5MHE6"/>
<protein>
    <submittedName>
        <fullName evidence="2">DUF805 domain-containing protein</fullName>
    </submittedName>
</protein>
<evidence type="ECO:0000313" key="2">
    <source>
        <dbReference type="EMBL" id="HAT3810268.1"/>
    </source>
</evidence>
<dbReference type="PANTHER" id="PTHR34980">
    <property type="entry name" value="INNER MEMBRANE PROTEIN-RELATED-RELATED"/>
    <property type="match status" value="1"/>
</dbReference>
<keyword evidence="1" id="KW-1133">Transmembrane helix</keyword>
<dbReference type="InterPro" id="IPR008523">
    <property type="entry name" value="DUF805"/>
</dbReference>
<dbReference type="GO" id="GO:0005886">
    <property type="term" value="C:plasma membrane"/>
    <property type="evidence" value="ECO:0007669"/>
    <property type="project" value="TreeGrafter"/>
</dbReference>
<name>A0AAN5MHE6_MORMO</name>
<feature type="transmembrane region" description="Helical" evidence="1">
    <location>
        <begin position="53"/>
        <end position="71"/>
    </location>
</feature>
<proteinExistence type="predicted"/>
<dbReference type="EMBL" id="DACSWI010000011">
    <property type="protein sequence ID" value="HAT3810268.1"/>
    <property type="molecule type" value="Genomic_DNA"/>
</dbReference>
<dbReference type="Proteomes" id="UP000865968">
    <property type="component" value="Unassembled WGS sequence"/>
</dbReference>
<feature type="transmembrane region" description="Helical" evidence="1">
    <location>
        <begin position="77"/>
        <end position="99"/>
    </location>
</feature>
<organism evidence="2 3">
    <name type="scientific">Morganella morganii</name>
    <name type="common">Proteus morganii</name>
    <dbReference type="NCBI Taxonomy" id="582"/>
    <lineage>
        <taxon>Bacteria</taxon>
        <taxon>Pseudomonadati</taxon>
        <taxon>Pseudomonadota</taxon>
        <taxon>Gammaproteobacteria</taxon>
        <taxon>Enterobacterales</taxon>
        <taxon>Morganellaceae</taxon>
        <taxon>Morganella</taxon>
    </lineage>
</organism>
<dbReference type="Pfam" id="PF05656">
    <property type="entry name" value="DUF805"/>
    <property type="match status" value="1"/>
</dbReference>
<evidence type="ECO:0000313" key="3">
    <source>
        <dbReference type="Proteomes" id="UP000865968"/>
    </source>
</evidence>